<evidence type="ECO:0000313" key="1">
    <source>
        <dbReference type="EMBL" id="MFI1717021.1"/>
    </source>
</evidence>
<name>A0ABW7UBJ9_9ACTN</name>
<dbReference type="PANTHER" id="PTHR42305">
    <property type="entry name" value="MEMBRANE PROTEIN RV1733C-RELATED"/>
    <property type="match status" value="1"/>
</dbReference>
<dbReference type="InterPro" id="IPR039708">
    <property type="entry name" value="MT1774/Rv1733c-like"/>
</dbReference>
<dbReference type="PANTHER" id="PTHR42305:SF1">
    <property type="entry name" value="MEMBRANE PROTEIN RV1733C-RELATED"/>
    <property type="match status" value="1"/>
</dbReference>
<evidence type="ECO:0000313" key="2">
    <source>
        <dbReference type="Proteomes" id="UP001611339"/>
    </source>
</evidence>
<comment type="caution">
    <text evidence="1">The sequence shown here is derived from an EMBL/GenBank/DDBJ whole genome shotgun (WGS) entry which is preliminary data.</text>
</comment>
<sequence>MISLICGAVAAGALWSNGAEADRELAAHRHQVRATTTGPAKDPPVAARYGSTPQAVAPAVWEQPENVRRSGTVHVPPRTPRGGTVTIWVDDTGTPARPPGSAADRALTSLSGGSVAAASAGAIGAGALVLVRRRAEARRLAAWEREWERVEPVWSGRLRRGSPPGTDDD</sequence>
<dbReference type="RefSeq" id="WP_398711282.1">
    <property type="nucleotide sequence ID" value="NZ_JBIRUI010000012.1"/>
</dbReference>
<proteinExistence type="predicted"/>
<reference evidence="1 2" key="1">
    <citation type="submission" date="2024-10" db="EMBL/GenBank/DDBJ databases">
        <title>The Natural Products Discovery Center: Release of the First 8490 Sequenced Strains for Exploring Actinobacteria Biosynthetic Diversity.</title>
        <authorList>
            <person name="Kalkreuter E."/>
            <person name="Kautsar S.A."/>
            <person name="Yang D."/>
            <person name="Bader C.D."/>
            <person name="Teijaro C.N."/>
            <person name="Fluegel L."/>
            <person name="Davis C.M."/>
            <person name="Simpson J.R."/>
            <person name="Lauterbach L."/>
            <person name="Steele A.D."/>
            <person name="Gui C."/>
            <person name="Meng S."/>
            <person name="Li G."/>
            <person name="Viehrig K."/>
            <person name="Ye F."/>
            <person name="Su P."/>
            <person name="Kiefer A.F."/>
            <person name="Nichols A."/>
            <person name="Cepeda A.J."/>
            <person name="Yan W."/>
            <person name="Fan B."/>
            <person name="Jiang Y."/>
            <person name="Adhikari A."/>
            <person name="Zheng C.-J."/>
            <person name="Schuster L."/>
            <person name="Cowan T.M."/>
            <person name="Smanski M.J."/>
            <person name="Chevrette M.G."/>
            <person name="De Carvalho L.P.S."/>
            <person name="Shen B."/>
        </authorList>
    </citation>
    <scope>NUCLEOTIDE SEQUENCE [LARGE SCALE GENOMIC DNA]</scope>
    <source>
        <strain evidence="1 2">NPDC020602</strain>
    </source>
</reference>
<accession>A0ABW7UBJ9</accession>
<keyword evidence="2" id="KW-1185">Reference proteome</keyword>
<dbReference type="EMBL" id="JBIRUI010000012">
    <property type="protein sequence ID" value="MFI1717021.1"/>
    <property type="molecule type" value="Genomic_DNA"/>
</dbReference>
<protein>
    <recommendedName>
        <fullName evidence="3">Membrane protein SCJ1.26</fullName>
    </recommendedName>
</protein>
<evidence type="ECO:0008006" key="3">
    <source>
        <dbReference type="Google" id="ProtNLM"/>
    </source>
</evidence>
<gene>
    <name evidence="1" type="ORF">ACH407_26045</name>
</gene>
<dbReference type="Proteomes" id="UP001611339">
    <property type="component" value="Unassembled WGS sequence"/>
</dbReference>
<organism evidence="1 2">
    <name type="scientific">Streptomyces litmocidini</name>
    <dbReference type="NCBI Taxonomy" id="67318"/>
    <lineage>
        <taxon>Bacteria</taxon>
        <taxon>Bacillati</taxon>
        <taxon>Actinomycetota</taxon>
        <taxon>Actinomycetes</taxon>
        <taxon>Kitasatosporales</taxon>
        <taxon>Streptomycetaceae</taxon>
        <taxon>Streptomyces</taxon>
    </lineage>
</organism>